<evidence type="ECO:0000313" key="3">
    <source>
        <dbReference type="Proteomes" id="UP001375240"/>
    </source>
</evidence>
<dbReference type="Proteomes" id="UP001375240">
    <property type="component" value="Unassembled WGS sequence"/>
</dbReference>
<evidence type="ECO:0000313" key="2">
    <source>
        <dbReference type="EMBL" id="KAK6341000.1"/>
    </source>
</evidence>
<dbReference type="AlphaFoldDB" id="A0AAV9UEU7"/>
<dbReference type="EMBL" id="JAVHNQ010000008">
    <property type="protein sequence ID" value="KAK6341000.1"/>
    <property type="molecule type" value="Genomic_DNA"/>
</dbReference>
<organism evidence="2 3">
    <name type="scientific">Orbilia brochopaga</name>
    <dbReference type="NCBI Taxonomy" id="3140254"/>
    <lineage>
        <taxon>Eukaryota</taxon>
        <taxon>Fungi</taxon>
        <taxon>Dikarya</taxon>
        <taxon>Ascomycota</taxon>
        <taxon>Pezizomycotina</taxon>
        <taxon>Orbiliomycetes</taxon>
        <taxon>Orbiliales</taxon>
        <taxon>Orbiliaceae</taxon>
        <taxon>Orbilia</taxon>
    </lineage>
</organism>
<evidence type="ECO:0000256" key="1">
    <source>
        <dbReference type="SAM" id="MobiDB-lite"/>
    </source>
</evidence>
<sequence length="203" mass="21470">MRWDNTADAKLFMAVLKVHSLKLNYDAIAKLMGEDCTAKAISHRIAKLKNLSGEVGGASAASNSTPNTPTKTPKRKRNDAADLITIKKEYVERSIDSEASSPSDIYIDAVAAGSPKKKTKRLPKAKVAAPISAAASVSSAATTPATIYAPDMSFASTHEDPDGNSPQAGSLFGGSETTSSLEDFFHSFQPMDNLAAMSFDLLS</sequence>
<feature type="region of interest" description="Disordered" evidence="1">
    <location>
        <begin position="55"/>
        <end position="77"/>
    </location>
</feature>
<accession>A0AAV9UEU7</accession>
<proteinExistence type="predicted"/>
<comment type="caution">
    <text evidence="2">The sequence shown here is derived from an EMBL/GenBank/DDBJ whole genome shotgun (WGS) entry which is preliminary data.</text>
</comment>
<feature type="compositionally biased region" description="Low complexity" evidence="1">
    <location>
        <begin position="62"/>
        <end position="71"/>
    </location>
</feature>
<reference evidence="2 3" key="1">
    <citation type="submission" date="2019-10" db="EMBL/GenBank/DDBJ databases">
        <authorList>
            <person name="Palmer J.M."/>
        </authorList>
    </citation>
    <scope>NUCLEOTIDE SEQUENCE [LARGE SCALE GENOMIC DNA]</scope>
    <source>
        <strain evidence="2 3">TWF696</strain>
    </source>
</reference>
<name>A0AAV9UEU7_9PEZI</name>
<gene>
    <name evidence="2" type="ORF">TWF696_009312</name>
</gene>
<keyword evidence="3" id="KW-1185">Reference proteome</keyword>
<feature type="region of interest" description="Disordered" evidence="1">
    <location>
        <begin position="153"/>
        <end position="173"/>
    </location>
</feature>
<protein>
    <submittedName>
        <fullName evidence="2">Uncharacterized protein</fullName>
    </submittedName>
</protein>